<proteinExistence type="predicted"/>
<accession>A0ACC2K3S2</accession>
<dbReference type="Proteomes" id="UP001234297">
    <property type="component" value="Chromosome 12"/>
</dbReference>
<reference evidence="1 2" key="1">
    <citation type="journal article" date="2022" name="Hortic Res">
        <title>A haplotype resolved chromosomal level avocado genome allows analysis of novel avocado genes.</title>
        <authorList>
            <person name="Nath O."/>
            <person name="Fletcher S.J."/>
            <person name="Hayward A."/>
            <person name="Shaw L.M."/>
            <person name="Masouleh A.K."/>
            <person name="Furtado A."/>
            <person name="Henry R.J."/>
            <person name="Mitter N."/>
        </authorList>
    </citation>
    <scope>NUCLEOTIDE SEQUENCE [LARGE SCALE GENOMIC DNA]</scope>
    <source>
        <strain evidence="2">cv. Hass</strain>
    </source>
</reference>
<gene>
    <name evidence="1" type="ORF">MRB53_035108</name>
</gene>
<organism evidence="1 2">
    <name type="scientific">Persea americana</name>
    <name type="common">Avocado</name>
    <dbReference type="NCBI Taxonomy" id="3435"/>
    <lineage>
        <taxon>Eukaryota</taxon>
        <taxon>Viridiplantae</taxon>
        <taxon>Streptophyta</taxon>
        <taxon>Embryophyta</taxon>
        <taxon>Tracheophyta</taxon>
        <taxon>Spermatophyta</taxon>
        <taxon>Magnoliopsida</taxon>
        <taxon>Magnoliidae</taxon>
        <taxon>Laurales</taxon>
        <taxon>Lauraceae</taxon>
        <taxon>Persea</taxon>
    </lineage>
</organism>
<dbReference type="EMBL" id="CM056820">
    <property type="protein sequence ID" value="KAJ8615736.1"/>
    <property type="molecule type" value="Genomic_DNA"/>
</dbReference>
<evidence type="ECO:0000313" key="2">
    <source>
        <dbReference type="Proteomes" id="UP001234297"/>
    </source>
</evidence>
<name>A0ACC2K3S2_PERAE</name>
<evidence type="ECO:0000313" key="1">
    <source>
        <dbReference type="EMBL" id="KAJ8615736.1"/>
    </source>
</evidence>
<protein>
    <submittedName>
        <fullName evidence="1">Uncharacterized protein</fullName>
    </submittedName>
</protein>
<keyword evidence="2" id="KW-1185">Reference proteome</keyword>
<sequence>MVSPISLSHLHLATTTATANARFPSLLQAFSLFKQSWVFQRDLPSNVLYRDIPSSTSKLKQLERLALKNNRLIGPIPSTLSHIPNLKSI</sequence>
<comment type="caution">
    <text evidence="1">The sequence shown here is derived from an EMBL/GenBank/DDBJ whole genome shotgun (WGS) entry which is preliminary data.</text>
</comment>